<dbReference type="RefSeq" id="WP_154595109.1">
    <property type="nucleotide sequence ID" value="NZ_CP060587.1"/>
</dbReference>
<evidence type="ECO:0000313" key="3">
    <source>
        <dbReference type="EMBL" id="QNL95661.1"/>
    </source>
</evidence>
<sequence length="143" mass="15598">MRRPILMLCLVLGLGTVAGCSGGGPYCDAIDEAKEPLTSFGKQTDTAFASYAEVTQDIAEVAPAEVKKEWQAIAKATRRVVVAHRKADFRLQDMKDEVKVNALSKEDIDRITAAHEAFNDTKSQRVTVVENVDAECGIDLSQK</sequence>
<name>A0A8I0ES67_9ACTN</name>
<evidence type="ECO:0008006" key="6">
    <source>
        <dbReference type="Google" id="ProtNLM"/>
    </source>
</evidence>
<evidence type="ECO:0000313" key="5">
    <source>
        <dbReference type="Proteomes" id="UP000620591"/>
    </source>
</evidence>
<evidence type="ECO:0000313" key="2">
    <source>
        <dbReference type="EMBL" id="MBC9225225.1"/>
    </source>
</evidence>
<accession>A0A8I0ES67</accession>
<feature type="chain" id="PRO_5039540785" description="Lipoprotein" evidence="1">
    <location>
        <begin position="24"/>
        <end position="143"/>
    </location>
</feature>
<evidence type="ECO:0000313" key="4">
    <source>
        <dbReference type="Proteomes" id="UP000515871"/>
    </source>
</evidence>
<gene>
    <name evidence="3" type="ORF">H9L21_07080</name>
    <name evidence="2" type="ORF">IBG24_02715</name>
</gene>
<organism evidence="2 5">
    <name type="scientific">Aeromicrobium senzhongii</name>
    <dbReference type="NCBI Taxonomy" id="2663859"/>
    <lineage>
        <taxon>Bacteria</taxon>
        <taxon>Bacillati</taxon>
        <taxon>Actinomycetota</taxon>
        <taxon>Actinomycetes</taxon>
        <taxon>Propionibacteriales</taxon>
        <taxon>Nocardioidaceae</taxon>
        <taxon>Aeromicrobium</taxon>
    </lineage>
</organism>
<keyword evidence="4" id="KW-1185">Reference proteome</keyword>
<dbReference type="EMBL" id="JACTVM010000001">
    <property type="protein sequence ID" value="MBC9225225.1"/>
    <property type="molecule type" value="Genomic_DNA"/>
</dbReference>
<protein>
    <recommendedName>
        <fullName evidence="6">Lipoprotein</fullName>
    </recommendedName>
</protein>
<feature type="signal peptide" evidence="1">
    <location>
        <begin position="1"/>
        <end position="23"/>
    </location>
</feature>
<dbReference type="Proteomes" id="UP000515871">
    <property type="component" value="Chromosome"/>
</dbReference>
<dbReference type="PROSITE" id="PS51257">
    <property type="entry name" value="PROKAR_LIPOPROTEIN"/>
    <property type="match status" value="1"/>
</dbReference>
<dbReference type="Proteomes" id="UP000620591">
    <property type="component" value="Unassembled WGS sequence"/>
</dbReference>
<keyword evidence="1" id="KW-0732">Signal</keyword>
<dbReference type="EMBL" id="CP060587">
    <property type="protein sequence ID" value="QNL95661.1"/>
    <property type="molecule type" value="Genomic_DNA"/>
</dbReference>
<proteinExistence type="predicted"/>
<evidence type="ECO:0000256" key="1">
    <source>
        <dbReference type="SAM" id="SignalP"/>
    </source>
</evidence>
<reference evidence="2" key="1">
    <citation type="submission" date="2020-09" db="EMBL/GenBank/DDBJ databases">
        <title>Novel species in genus Aeromicrobium.</title>
        <authorList>
            <person name="Zhang G."/>
        </authorList>
    </citation>
    <scope>NUCLEOTIDE SEQUENCE</scope>
    <source>
        <strain evidence="3">Zg-629</strain>
        <strain evidence="4">zg-629</strain>
        <strain evidence="2">Zg-636</strain>
    </source>
</reference>
<dbReference type="AlphaFoldDB" id="A0A8I0ES67"/>